<dbReference type="InterPro" id="IPR014431">
    <property type="entry name" value="Tellurite-R_TehB-2"/>
</dbReference>
<dbReference type="Gene3D" id="3.40.50.150">
    <property type="entry name" value="Vaccinia Virus protein VP39"/>
    <property type="match status" value="1"/>
</dbReference>
<feature type="domain" description="TehB/YeaR-like" evidence="2">
    <location>
        <begin position="8"/>
        <end position="88"/>
    </location>
</feature>
<dbReference type="Pfam" id="PF03848">
    <property type="entry name" value="TehB"/>
    <property type="match status" value="1"/>
</dbReference>
<keyword evidence="4" id="KW-1185">Reference proteome</keyword>
<dbReference type="InterPro" id="IPR015985">
    <property type="entry name" value="TehB-like_dom"/>
</dbReference>
<dbReference type="InterPro" id="IPR014710">
    <property type="entry name" value="RmlC-like_jellyroll"/>
</dbReference>
<dbReference type="Pfam" id="PF09313">
    <property type="entry name" value="TehB-like"/>
    <property type="match status" value="1"/>
</dbReference>
<dbReference type="NCBIfam" id="TIGR00477">
    <property type="entry name" value="tehB"/>
    <property type="match status" value="1"/>
</dbReference>
<evidence type="ECO:0000259" key="2">
    <source>
        <dbReference type="Pfam" id="PF09313"/>
    </source>
</evidence>
<keyword evidence="3" id="KW-0808">Transferase</keyword>
<keyword evidence="3" id="KW-0489">Methyltransferase</keyword>
<dbReference type="GO" id="GO:0005737">
    <property type="term" value="C:cytoplasm"/>
    <property type="evidence" value="ECO:0007669"/>
    <property type="project" value="InterPro"/>
</dbReference>
<dbReference type="InterPro" id="IPR015392">
    <property type="entry name" value="TehB/YeaR-like_dom"/>
</dbReference>
<evidence type="ECO:0000313" key="4">
    <source>
        <dbReference type="Proteomes" id="UP000094291"/>
    </source>
</evidence>
<dbReference type="STRING" id="197479.BFW38_09070"/>
<accession>A0A1E2VEP2</accession>
<dbReference type="SUPFAM" id="SSF51197">
    <property type="entry name" value="Clavaminate synthase-like"/>
    <property type="match status" value="1"/>
</dbReference>
<dbReference type="PANTHER" id="PTHR43861">
    <property type="entry name" value="TRANS-ACONITATE 2-METHYLTRANSFERASE-RELATED"/>
    <property type="match status" value="1"/>
</dbReference>
<dbReference type="Proteomes" id="UP000094291">
    <property type="component" value="Unassembled WGS sequence"/>
</dbReference>
<organism evidence="3 4">
    <name type="scientific">Terasakiispira papahanaumokuakeensis</name>
    <dbReference type="NCBI Taxonomy" id="197479"/>
    <lineage>
        <taxon>Bacteria</taxon>
        <taxon>Pseudomonadati</taxon>
        <taxon>Pseudomonadota</taxon>
        <taxon>Gammaproteobacteria</taxon>
        <taxon>Oceanospirillales</taxon>
        <taxon>Terasakiispira</taxon>
    </lineage>
</organism>
<name>A0A1E2VEP2_9GAMM</name>
<evidence type="ECO:0000259" key="1">
    <source>
        <dbReference type="Pfam" id="PF03848"/>
    </source>
</evidence>
<dbReference type="Gene3D" id="2.60.120.10">
    <property type="entry name" value="Jelly Rolls"/>
    <property type="match status" value="1"/>
</dbReference>
<dbReference type="OrthoDB" id="9804312at2"/>
<dbReference type="GO" id="GO:0008757">
    <property type="term" value="F:S-adenosylmethionine-dependent methyltransferase activity"/>
    <property type="evidence" value="ECO:0007669"/>
    <property type="project" value="InterPro"/>
</dbReference>
<dbReference type="CDD" id="cd02440">
    <property type="entry name" value="AdoMet_MTases"/>
    <property type="match status" value="1"/>
</dbReference>
<comment type="caution">
    <text evidence="3">The sequence shown here is derived from an EMBL/GenBank/DDBJ whole genome shotgun (WGS) entry which is preliminary data.</text>
</comment>
<dbReference type="NCBIfam" id="NF008992">
    <property type="entry name" value="PRK12335.1"/>
    <property type="match status" value="1"/>
</dbReference>
<dbReference type="SUPFAM" id="SSF53335">
    <property type="entry name" value="S-adenosyl-L-methionine-dependent methyltransferases"/>
    <property type="match status" value="1"/>
</dbReference>
<dbReference type="InterPro" id="IPR004537">
    <property type="entry name" value="Tellurite-R_MeTrfase_TehB"/>
</dbReference>
<feature type="domain" description="Tellurite resistance methyltransferase TehB-like" evidence="1">
    <location>
        <begin position="90"/>
        <end position="283"/>
    </location>
</feature>
<gene>
    <name evidence="3" type="ORF">BFW38_09070</name>
</gene>
<dbReference type="EMBL" id="MDTQ01000001">
    <property type="protein sequence ID" value="ODC05322.1"/>
    <property type="molecule type" value="Genomic_DNA"/>
</dbReference>
<dbReference type="GO" id="GO:0032259">
    <property type="term" value="P:methylation"/>
    <property type="evidence" value="ECO:0007669"/>
    <property type="project" value="UniProtKB-KW"/>
</dbReference>
<dbReference type="NCBIfam" id="NF008405">
    <property type="entry name" value="PRK11207.1"/>
    <property type="match status" value="1"/>
</dbReference>
<evidence type="ECO:0000313" key="3">
    <source>
        <dbReference type="EMBL" id="ODC05322.1"/>
    </source>
</evidence>
<dbReference type="GO" id="GO:0046690">
    <property type="term" value="P:response to tellurium ion"/>
    <property type="evidence" value="ECO:0007669"/>
    <property type="project" value="InterPro"/>
</dbReference>
<dbReference type="InterPro" id="IPR029063">
    <property type="entry name" value="SAM-dependent_MTases_sf"/>
</dbReference>
<protein>
    <submittedName>
        <fullName evidence="3">Tellurite resistance methyltransferase TehB</fullName>
    </submittedName>
</protein>
<sequence length="291" mass="33391">MSNLVCYKVLPEWQFETLPRSFREQHNTRAGTWAKLEILSGRLKYEALDADGNVEESVIFDQHSETPYVEPQAWHRVEPLDRDLRCQLSFFCRPQDYYAKKYGLTAPHSEVIEAAQYIPAGKVLDMGCGQGRNTLYLQQRGFEVTAFDRNEKSVDTLTTIIQDEHLSHIRAFVDDIGHVDLSEQFDWVLSTVVLMFLEKSQIAHAIKTMQTCTVPGGYNLIVCAVDSPDYPLPDDFLSFGFKPNELAEYYQGWDFKKYNEDVGHLHRRDASGNRIALRFVTMVAQKPGVKL</sequence>
<dbReference type="PIRSF" id="PIRSF005215">
    <property type="entry name" value="TehB"/>
    <property type="match status" value="1"/>
</dbReference>
<reference evidence="3 4" key="1">
    <citation type="submission" date="2016-08" db="EMBL/GenBank/DDBJ databases">
        <authorList>
            <person name="Seilhamer J.J."/>
        </authorList>
    </citation>
    <scope>NUCLEOTIDE SEQUENCE [LARGE SCALE GENOMIC DNA]</scope>
    <source>
        <strain evidence="3 4">PH27A</strain>
    </source>
</reference>
<proteinExistence type="predicted"/>
<dbReference type="RefSeq" id="WP_069000342.1">
    <property type="nucleotide sequence ID" value="NZ_MDTQ01000001.1"/>
</dbReference>
<dbReference type="AlphaFoldDB" id="A0A1E2VEP2"/>